<dbReference type="PANTHER" id="PTHR38445:SF6">
    <property type="entry name" value="GNTR-FAMILY TRANSCRIPTIONAL REGULATOR"/>
    <property type="match status" value="1"/>
</dbReference>
<dbReference type="SUPFAM" id="SSF46785">
    <property type="entry name" value="Winged helix' DNA-binding domain"/>
    <property type="match status" value="1"/>
</dbReference>
<dbReference type="PANTHER" id="PTHR38445">
    <property type="entry name" value="HTH-TYPE TRANSCRIPTIONAL REPRESSOR YTRA"/>
    <property type="match status" value="1"/>
</dbReference>
<sequence>MEFTKNSPIYQQIMEYIKHDIVAGKLEKDEKIPSVRELAVELSVNPNTVQHALSELERENILKSKRGLGRFVTDDEGIIKNMKKEEVKDLVENFTKTIKSLGFDLEETTSLVEEYFKGE</sequence>
<dbReference type="InterPro" id="IPR036390">
    <property type="entry name" value="WH_DNA-bd_sf"/>
</dbReference>
<dbReference type="GO" id="GO:0003700">
    <property type="term" value="F:DNA-binding transcription factor activity"/>
    <property type="evidence" value="ECO:0007669"/>
    <property type="project" value="InterPro"/>
</dbReference>
<feature type="domain" description="HTH gntR-type" evidence="4">
    <location>
        <begin position="7"/>
        <end position="75"/>
    </location>
</feature>
<comment type="caution">
    <text evidence="5">The sequence shown here is derived from an EMBL/GenBank/DDBJ whole genome shotgun (WGS) entry which is preliminary data.</text>
</comment>
<gene>
    <name evidence="5" type="ORF">BG261_01045</name>
</gene>
<dbReference type="GO" id="GO:0003677">
    <property type="term" value="F:DNA binding"/>
    <property type="evidence" value="ECO:0007669"/>
    <property type="project" value="UniProtKB-KW"/>
</dbReference>
<evidence type="ECO:0000256" key="2">
    <source>
        <dbReference type="ARBA" id="ARBA00023125"/>
    </source>
</evidence>
<dbReference type="InterPro" id="IPR036388">
    <property type="entry name" value="WH-like_DNA-bd_sf"/>
</dbReference>
<dbReference type="InterPro" id="IPR000524">
    <property type="entry name" value="Tscrpt_reg_HTH_GntR"/>
</dbReference>
<evidence type="ECO:0000313" key="5">
    <source>
        <dbReference type="EMBL" id="OFI50595.1"/>
    </source>
</evidence>
<evidence type="ECO:0000259" key="4">
    <source>
        <dbReference type="PROSITE" id="PS50949"/>
    </source>
</evidence>
<organism evidence="5 6">
    <name type="scientific">Floricoccus tropicus</name>
    <dbReference type="NCBI Taxonomy" id="1859473"/>
    <lineage>
        <taxon>Bacteria</taxon>
        <taxon>Bacillati</taxon>
        <taxon>Bacillota</taxon>
        <taxon>Bacilli</taxon>
        <taxon>Lactobacillales</taxon>
        <taxon>Streptococcaceae</taxon>
        <taxon>Floricoccus</taxon>
    </lineage>
</organism>
<dbReference type="STRING" id="1859473.BG261_01045"/>
<dbReference type="CDD" id="cd07377">
    <property type="entry name" value="WHTH_GntR"/>
    <property type="match status" value="1"/>
</dbReference>
<dbReference type="Gene3D" id="1.10.10.10">
    <property type="entry name" value="Winged helix-like DNA-binding domain superfamily/Winged helix DNA-binding domain"/>
    <property type="match status" value="1"/>
</dbReference>
<evidence type="ECO:0000256" key="3">
    <source>
        <dbReference type="ARBA" id="ARBA00023163"/>
    </source>
</evidence>
<reference evidence="6" key="1">
    <citation type="submission" date="2016-09" db="EMBL/GenBank/DDBJ databases">
        <title>Draft genome sequence of a novel species of the family Streptococcaceae isolated from flowers.</title>
        <authorList>
            <person name="Chuah L.-O."/>
            <person name="Yap K.-P."/>
            <person name="Thong K.L."/>
            <person name="Liong M.T."/>
            <person name="Ahmad R."/>
            <person name="Rusul G."/>
        </authorList>
    </citation>
    <scope>NUCLEOTIDE SEQUENCE [LARGE SCALE GENOMIC DNA]</scope>
    <source>
        <strain evidence="6">DF1</strain>
    </source>
</reference>
<dbReference type="SMART" id="SM00345">
    <property type="entry name" value="HTH_GNTR"/>
    <property type="match status" value="1"/>
</dbReference>
<dbReference type="Pfam" id="PF00392">
    <property type="entry name" value="GntR"/>
    <property type="match status" value="1"/>
</dbReference>
<name>A0A1E8GQT0_9LACT</name>
<evidence type="ECO:0000313" key="6">
    <source>
        <dbReference type="Proteomes" id="UP000178622"/>
    </source>
</evidence>
<keyword evidence="2" id="KW-0238">DNA-binding</keyword>
<proteinExistence type="predicted"/>
<dbReference type="EMBL" id="MKIR01000001">
    <property type="protein sequence ID" value="OFI50595.1"/>
    <property type="molecule type" value="Genomic_DNA"/>
</dbReference>
<keyword evidence="3" id="KW-0804">Transcription</keyword>
<protein>
    <submittedName>
        <fullName evidence="5">GntR family transcriptional regulator</fullName>
    </submittedName>
</protein>
<dbReference type="PROSITE" id="PS50949">
    <property type="entry name" value="HTH_GNTR"/>
    <property type="match status" value="1"/>
</dbReference>
<keyword evidence="6" id="KW-1185">Reference proteome</keyword>
<dbReference type="AlphaFoldDB" id="A0A1E8GQT0"/>
<dbReference type="Proteomes" id="UP000178622">
    <property type="component" value="Unassembled WGS sequence"/>
</dbReference>
<evidence type="ECO:0000256" key="1">
    <source>
        <dbReference type="ARBA" id="ARBA00023015"/>
    </source>
</evidence>
<keyword evidence="1" id="KW-0805">Transcription regulation</keyword>
<accession>A0A1E8GQT0</accession>